<evidence type="ECO:0000256" key="2">
    <source>
        <dbReference type="ARBA" id="ARBA00022555"/>
    </source>
</evidence>
<keyword evidence="5 9" id="KW-0949">S-adenosyl-L-methionine</keyword>
<comment type="function">
    <text evidence="9">Catalyzes the formation of N(7)-methylguanine at position 46 (m7G46) in tRNA.</text>
</comment>
<gene>
    <name evidence="10" type="ORF">GMRT_12564</name>
</gene>
<evidence type="ECO:0000256" key="4">
    <source>
        <dbReference type="ARBA" id="ARBA00022679"/>
    </source>
</evidence>
<dbReference type="SUPFAM" id="SSF53335">
    <property type="entry name" value="S-adenosyl-L-methionine-dependent methyltransferases"/>
    <property type="match status" value="1"/>
</dbReference>
<evidence type="ECO:0000256" key="9">
    <source>
        <dbReference type="HAMAP-Rule" id="MF_03055"/>
    </source>
</evidence>
<dbReference type="AlphaFoldDB" id="A0A4Z1SRB6"/>
<evidence type="ECO:0000256" key="5">
    <source>
        <dbReference type="ARBA" id="ARBA00022691"/>
    </source>
</evidence>
<organism evidence="10 11">
    <name type="scientific">Giardia muris</name>
    <dbReference type="NCBI Taxonomy" id="5742"/>
    <lineage>
        <taxon>Eukaryota</taxon>
        <taxon>Metamonada</taxon>
        <taxon>Diplomonadida</taxon>
        <taxon>Hexamitidae</taxon>
        <taxon>Giardiinae</taxon>
        <taxon>Giardia</taxon>
    </lineage>
</organism>
<dbReference type="Pfam" id="PF02390">
    <property type="entry name" value="Methyltransf_4"/>
    <property type="match status" value="1"/>
</dbReference>
<comment type="pathway">
    <text evidence="9">tRNA modification; N(7)-methylguanine-tRNA biosynthesis.</text>
</comment>
<dbReference type="EC" id="2.1.1.33" evidence="9"/>
<comment type="subcellular location">
    <subcellularLocation>
        <location evidence="9">Nucleus</location>
    </subcellularLocation>
</comment>
<keyword evidence="3 9" id="KW-0489">Methyltransferase</keyword>
<comment type="similarity">
    <text evidence="9">Belongs to the class I-like SAM-binding methyltransferase superfamily. TrmB family.</text>
</comment>
<dbReference type="GO" id="GO:0008176">
    <property type="term" value="F:tRNA (guanine(46)-N7)-methyltransferase activity"/>
    <property type="evidence" value="ECO:0007669"/>
    <property type="project" value="UniProtKB-UniRule"/>
</dbReference>
<dbReference type="GO" id="GO:0000049">
    <property type="term" value="F:tRNA binding"/>
    <property type="evidence" value="ECO:0007669"/>
    <property type="project" value="UniProtKB-UniRule"/>
</dbReference>
<dbReference type="UniPathway" id="UPA00989"/>
<evidence type="ECO:0000313" key="10">
    <source>
        <dbReference type="EMBL" id="TNJ28432.1"/>
    </source>
</evidence>
<comment type="caution">
    <text evidence="9">Lacks conserved residue(s) required for the propagation of feature annotation.</text>
</comment>
<dbReference type="Gene3D" id="3.40.50.150">
    <property type="entry name" value="Vaccinia Virus protein VP39"/>
    <property type="match status" value="1"/>
</dbReference>
<evidence type="ECO:0000256" key="3">
    <source>
        <dbReference type="ARBA" id="ARBA00022603"/>
    </source>
</evidence>
<feature type="binding site" evidence="9">
    <location>
        <begin position="85"/>
        <end position="86"/>
    </location>
    <ligand>
        <name>S-adenosyl-L-methionine</name>
        <dbReference type="ChEBI" id="CHEBI:59789"/>
    </ligand>
</feature>
<proteinExistence type="inferred from homology"/>
<name>A0A4Z1SRB6_GIAMU</name>
<feature type="active site" evidence="9">
    <location>
        <position position="140"/>
    </location>
</feature>
<evidence type="ECO:0000313" key="11">
    <source>
        <dbReference type="Proteomes" id="UP000315496"/>
    </source>
</evidence>
<dbReference type="InterPro" id="IPR025763">
    <property type="entry name" value="Trm8_euk"/>
</dbReference>
<keyword evidence="8 9" id="KW-0539">Nucleus</keyword>
<dbReference type="InterPro" id="IPR003358">
    <property type="entry name" value="tRNA_(Gua-N-7)_MeTrfase_Trmb"/>
</dbReference>
<dbReference type="PANTHER" id="PTHR23417">
    <property type="entry name" value="3-DEOXY-D-MANNO-OCTULOSONIC-ACID TRANSFERASE/TRNA GUANINE-N 7 - -METHYLTRANSFERASE"/>
    <property type="match status" value="1"/>
</dbReference>
<dbReference type="HAMAP" id="MF_03055">
    <property type="entry name" value="tRNA_methyltr_TrmB_euk"/>
    <property type="match status" value="1"/>
</dbReference>
<keyword evidence="4 9" id="KW-0808">Transferase</keyword>
<dbReference type="EMBL" id="VDLU01000002">
    <property type="protein sequence ID" value="TNJ28432.1"/>
    <property type="molecule type" value="Genomic_DNA"/>
</dbReference>
<evidence type="ECO:0000256" key="8">
    <source>
        <dbReference type="ARBA" id="ARBA00023242"/>
    </source>
</evidence>
<dbReference type="OrthoDB" id="47276at2759"/>
<evidence type="ECO:0000256" key="7">
    <source>
        <dbReference type="ARBA" id="ARBA00022884"/>
    </source>
</evidence>
<feature type="binding site" evidence="9">
    <location>
        <begin position="117"/>
        <end position="118"/>
    </location>
    <ligand>
        <name>S-adenosyl-L-methionine</name>
        <dbReference type="ChEBI" id="CHEBI:59789"/>
    </ligand>
</feature>
<dbReference type="PROSITE" id="PS51625">
    <property type="entry name" value="SAM_MT_TRMB"/>
    <property type="match status" value="1"/>
</dbReference>
<dbReference type="GO" id="GO:0005634">
    <property type="term" value="C:nucleus"/>
    <property type="evidence" value="ECO:0007669"/>
    <property type="project" value="UniProtKB-SubCell"/>
</dbReference>
<evidence type="ECO:0000256" key="6">
    <source>
        <dbReference type="ARBA" id="ARBA00022694"/>
    </source>
</evidence>
<keyword evidence="11" id="KW-1185">Reference proteome</keyword>
<dbReference type="GO" id="GO:0043527">
    <property type="term" value="C:tRNA methyltransferase complex"/>
    <property type="evidence" value="ECO:0007669"/>
    <property type="project" value="TreeGrafter"/>
</dbReference>
<reference evidence="10 11" key="1">
    <citation type="submission" date="2019-05" db="EMBL/GenBank/DDBJ databases">
        <title>The compact genome of Giardia muris reveals important steps in the evolution of intestinal protozoan parasites.</title>
        <authorList>
            <person name="Xu F."/>
            <person name="Jimenez-Gonzalez A."/>
            <person name="Einarsson E."/>
            <person name="Astvaldsson A."/>
            <person name="Peirasmaki D."/>
            <person name="Eckmann L."/>
            <person name="Andersson J.O."/>
            <person name="Svard S.G."/>
            <person name="Jerlstrom-Hultqvist J."/>
        </authorList>
    </citation>
    <scope>NUCLEOTIDE SEQUENCE [LARGE SCALE GENOMIC DNA]</scope>
    <source>
        <strain evidence="10 11">Roberts-Thomson</strain>
    </source>
</reference>
<feature type="binding site" evidence="9">
    <location>
        <position position="62"/>
    </location>
    <ligand>
        <name>S-adenosyl-L-methionine</name>
        <dbReference type="ChEBI" id="CHEBI:59789"/>
    </ligand>
</feature>
<keyword evidence="2 9" id="KW-0820">tRNA-binding</keyword>
<comment type="caution">
    <text evidence="10">The sequence shown here is derived from an EMBL/GenBank/DDBJ whole genome shotgun (WGS) entry which is preliminary data.</text>
</comment>
<evidence type="ECO:0000256" key="1">
    <source>
        <dbReference type="ARBA" id="ARBA00000142"/>
    </source>
</evidence>
<dbReference type="VEuPathDB" id="GiardiaDB:GMRT_12564"/>
<dbReference type="PANTHER" id="PTHR23417:SF16">
    <property type="entry name" value="TRNA (GUANINE-N(7)-)-METHYLTRANSFERASE"/>
    <property type="match status" value="1"/>
</dbReference>
<keyword evidence="7 9" id="KW-0694">RNA-binding</keyword>
<protein>
    <recommendedName>
        <fullName evidence="9">tRNA (guanine-N(7)-)-methyltransferase</fullName>
        <ecNumber evidence="9">2.1.1.33</ecNumber>
    </recommendedName>
    <alternativeName>
        <fullName evidence="9">tRNA (guanine(46)-N(7))-methyltransferase</fullName>
    </alternativeName>
    <alternativeName>
        <fullName evidence="9">tRNA(m7G46)-methyltransferase</fullName>
    </alternativeName>
</protein>
<keyword evidence="6 9" id="KW-0819">tRNA processing</keyword>
<comment type="catalytic activity">
    <reaction evidence="1 9">
        <text>guanosine(46) in tRNA + S-adenosyl-L-methionine = N(7)-methylguanosine(46) in tRNA + S-adenosyl-L-homocysteine</text>
        <dbReference type="Rhea" id="RHEA:42708"/>
        <dbReference type="Rhea" id="RHEA-COMP:10188"/>
        <dbReference type="Rhea" id="RHEA-COMP:10189"/>
        <dbReference type="ChEBI" id="CHEBI:57856"/>
        <dbReference type="ChEBI" id="CHEBI:59789"/>
        <dbReference type="ChEBI" id="CHEBI:74269"/>
        <dbReference type="ChEBI" id="CHEBI:74480"/>
        <dbReference type="EC" id="2.1.1.33"/>
    </reaction>
</comment>
<accession>A0A4Z1SRB6</accession>
<dbReference type="InterPro" id="IPR029063">
    <property type="entry name" value="SAM-dependent_MTases_sf"/>
</dbReference>
<dbReference type="Proteomes" id="UP000315496">
    <property type="component" value="Chromosome 2"/>
</dbReference>
<sequence length="240" mass="27425">MDGTTMRQDIAPGKLARFRHRAHANPLADDGIPLPCTTPEEFPFEKYYEGQAFKRFDILDIGCGYGDFVKDVSRRWPRKCVLGLEIRDIPVALGQRQLLKIREDEGVCRNGAIVRCNAMRALPRLIVGGTVEVITIMFPDPQFKRSHAQRRIVSGPLATEYAYYLKEGGYLFICTDVHDLFVYMTEVLNKHPLFEKVEHADLDPLSRDILDLMLKTADADRHQRKNPGATVYRGVYRVTK</sequence>